<comment type="subunit">
    <text evidence="8">NDH-1 is composed of 14 different subunits. Subunits NuoB, C, D, E, F, and G constitute the peripheral sector of the complex.</text>
</comment>
<keyword evidence="6 8" id="KW-0520">NAD</keyword>
<comment type="similarity">
    <text evidence="2 8 9">Belongs to the complex I 49 kDa subunit family.</text>
</comment>
<dbReference type="HOGENOM" id="CLU_015134_1_1_5"/>
<evidence type="ECO:0000256" key="1">
    <source>
        <dbReference type="ARBA" id="ARBA00002378"/>
    </source>
</evidence>
<evidence type="ECO:0000256" key="9">
    <source>
        <dbReference type="RuleBase" id="RU003685"/>
    </source>
</evidence>
<evidence type="ECO:0000313" key="12">
    <source>
        <dbReference type="Proteomes" id="UP000010077"/>
    </source>
</evidence>
<dbReference type="GO" id="GO:0048038">
    <property type="term" value="F:quinone binding"/>
    <property type="evidence" value="ECO:0007669"/>
    <property type="project" value="UniProtKB-KW"/>
</dbReference>
<dbReference type="InterPro" id="IPR022885">
    <property type="entry name" value="NDH1_su_D/H"/>
</dbReference>
<evidence type="ECO:0000256" key="7">
    <source>
        <dbReference type="ARBA" id="ARBA00023075"/>
    </source>
</evidence>
<keyword evidence="4 8" id="KW-0874">Quinone</keyword>
<evidence type="ECO:0000256" key="2">
    <source>
        <dbReference type="ARBA" id="ARBA00005769"/>
    </source>
</evidence>
<feature type="domain" description="NADH-quinone oxidoreductase subunit D" evidence="10">
    <location>
        <begin position="122"/>
        <end position="392"/>
    </location>
</feature>
<evidence type="ECO:0000256" key="6">
    <source>
        <dbReference type="ARBA" id="ARBA00023027"/>
    </source>
</evidence>
<keyword evidence="8" id="KW-0472">Membrane</keyword>
<keyword evidence="8" id="KW-1003">Cell membrane</keyword>
<sequence length="392" mass="44385">MAELQIKPITINFGPQHPAAHGVLRLVLEMKGEVVERADPHIGLLHRGTEKLIEHKTYLQALPYFDRLDYVAPMNQEHAYALAVEKLLELEVPKRAQYIRVLYAEIGRLLNHLLNITTFALDVGAMTPMLWGFEEREKLMEFYERASGARLHAAFFRPGGVHQDLPTSLLEDIQSWADNFPKFINDLENLLTNNRIFKQRTVDIGVVTYEQALDLSFSGPVLRGTGAAWDLRTAQPYDSYEDFDFDIPIGKTGDCYARYLVRIEEMRQSLKIIHQVIAKMPDGPVKALDHKVTPPKRNEMKSSMEALIHHFKLYTEGYRVPAGETYTAVEAPKGEFGVFLISDGTNKPYRCKIRAPGFAFLAALDFLGRGHMLADTVAIIGSLDIVFGEIDR</sequence>
<evidence type="ECO:0000259" key="10">
    <source>
        <dbReference type="Pfam" id="PF00346"/>
    </source>
</evidence>
<dbReference type="GO" id="GO:0050136">
    <property type="term" value="F:NADH dehydrogenase (quinone) (non-electrogenic) activity"/>
    <property type="evidence" value="ECO:0007669"/>
    <property type="project" value="UniProtKB-UniRule"/>
</dbReference>
<keyword evidence="3 8" id="KW-0813">Transport</keyword>
<gene>
    <name evidence="11" type="primary">nduFS2</name>
    <name evidence="8" type="synonym">nuoD</name>
    <name evidence="11" type="ORF">A1OE_600</name>
</gene>
<dbReference type="eggNOG" id="COG0649">
    <property type="taxonomic scope" value="Bacteria"/>
</dbReference>
<dbReference type="EMBL" id="CP003539">
    <property type="protein sequence ID" value="AFX98791.1"/>
    <property type="molecule type" value="Genomic_DNA"/>
</dbReference>
<proteinExistence type="inferred from homology"/>
<comment type="function">
    <text evidence="1 8">NDH-1 shuttles electrons from NADH, via FMN and iron-sulfur (Fe-S) centers, to quinones in the respiratory chain. The immediate electron acceptor for the enzyme in this species is believed to be ubiquinone. Couples the redox reaction to proton translocation (for every two electrons transferred, four hydrogen ions are translocated across the cytoplasmic membrane), and thus conserves the redox energy in a proton gradient.</text>
</comment>
<dbReference type="GO" id="GO:0005886">
    <property type="term" value="C:plasma membrane"/>
    <property type="evidence" value="ECO:0007669"/>
    <property type="project" value="UniProtKB-SubCell"/>
</dbReference>
<protein>
    <recommendedName>
        <fullName evidence="8">NADH-quinone oxidoreductase subunit D</fullName>
        <ecNumber evidence="8">7.1.1.-</ecNumber>
    </recommendedName>
    <alternativeName>
        <fullName evidence="8">NADH dehydrogenase I subunit D</fullName>
    </alternativeName>
    <alternativeName>
        <fullName evidence="8">NDH-1 subunit D</fullName>
    </alternativeName>
</protein>
<dbReference type="InterPro" id="IPR001135">
    <property type="entry name" value="NADH_Q_OxRdtase_suD"/>
</dbReference>
<dbReference type="Pfam" id="PF00346">
    <property type="entry name" value="Complex1_49kDa"/>
    <property type="match status" value="1"/>
</dbReference>
<comment type="catalytic activity">
    <reaction evidence="8">
        <text>a quinone + NADH + 5 H(+)(in) = a quinol + NAD(+) + 4 H(+)(out)</text>
        <dbReference type="Rhea" id="RHEA:57888"/>
        <dbReference type="ChEBI" id="CHEBI:15378"/>
        <dbReference type="ChEBI" id="CHEBI:24646"/>
        <dbReference type="ChEBI" id="CHEBI:57540"/>
        <dbReference type="ChEBI" id="CHEBI:57945"/>
        <dbReference type="ChEBI" id="CHEBI:132124"/>
    </reaction>
</comment>
<dbReference type="RefSeq" id="WP_015088289.1">
    <property type="nucleotide sequence ID" value="NC_019566.1"/>
</dbReference>
<dbReference type="PANTHER" id="PTHR11993">
    <property type="entry name" value="NADH-UBIQUINONE OXIDOREDUCTASE 49 KDA SUBUNIT"/>
    <property type="match status" value="1"/>
</dbReference>
<dbReference type="PATRIC" id="fig|1193729.4.peg.328"/>
<dbReference type="HAMAP" id="MF_01358">
    <property type="entry name" value="NDH1_NuoD"/>
    <property type="match status" value="1"/>
</dbReference>
<dbReference type="InterPro" id="IPR014029">
    <property type="entry name" value="NADH_UbQ_OxRdtase_49kDa_CS"/>
</dbReference>
<keyword evidence="7 8" id="KW-0830">Ubiquinone</keyword>
<keyword evidence="12" id="KW-1185">Reference proteome</keyword>
<dbReference type="PANTHER" id="PTHR11993:SF10">
    <property type="entry name" value="NADH DEHYDROGENASE [UBIQUINONE] IRON-SULFUR PROTEIN 2, MITOCHONDRIAL"/>
    <property type="match status" value="1"/>
</dbReference>
<name>K7ZCP9_9PROT</name>
<evidence type="ECO:0000256" key="5">
    <source>
        <dbReference type="ARBA" id="ARBA00022967"/>
    </source>
</evidence>
<evidence type="ECO:0000256" key="8">
    <source>
        <dbReference type="HAMAP-Rule" id="MF_01358"/>
    </source>
</evidence>
<dbReference type="OrthoDB" id="9801496at2"/>
<organism evidence="11 12">
    <name type="scientific">Candidatus Endolissoclinum faulkneri L2</name>
    <dbReference type="NCBI Taxonomy" id="1193729"/>
    <lineage>
        <taxon>Bacteria</taxon>
        <taxon>Pseudomonadati</taxon>
        <taxon>Pseudomonadota</taxon>
        <taxon>Alphaproteobacteria</taxon>
        <taxon>Rhodospirillales</taxon>
        <taxon>Rhodospirillaceae</taxon>
        <taxon>Candidatus Endolissoclinum</taxon>
    </lineage>
</organism>
<dbReference type="KEGG" id="thal:A1OE_600"/>
<dbReference type="FunFam" id="1.10.645.10:FF:000005">
    <property type="entry name" value="NADH-quinone oxidoreductase subunit D"/>
    <property type="match status" value="1"/>
</dbReference>
<keyword evidence="5 8" id="KW-1278">Translocase</keyword>
<dbReference type="InterPro" id="IPR029014">
    <property type="entry name" value="NiFe-Hase_large"/>
</dbReference>
<dbReference type="Gene3D" id="1.10.645.10">
    <property type="entry name" value="Cytochrome-c3 Hydrogenase, chain B"/>
    <property type="match status" value="1"/>
</dbReference>
<dbReference type="NCBIfam" id="TIGR01962">
    <property type="entry name" value="NuoD"/>
    <property type="match status" value="1"/>
</dbReference>
<dbReference type="NCBIfam" id="NF004739">
    <property type="entry name" value="PRK06075.1"/>
    <property type="match status" value="1"/>
</dbReference>
<reference evidence="11 12" key="1">
    <citation type="journal article" date="2012" name="Proc. Natl. Acad. Sci. U.S.A.">
        <title>Genome streamlining and chemical defense in a coral reef symbiosis.</title>
        <authorList>
            <person name="Kwan J.C."/>
            <person name="Donia M.S."/>
            <person name="Han A.W."/>
            <person name="Hirose E."/>
            <person name="Haygood M.G."/>
            <person name="Schmidt E.W."/>
        </authorList>
    </citation>
    <scope>NUCLEOTIDE SEQUENCE [LARGE SCALE GENOMIC DNA]</scope>
    <source>
        <strain evidence="11 12">L2</strain>
    </source>
</reference>
<accession>K7ZCP9</accession>
<dbReference type="EC" id="7.1.1.-" evidence="8"/>
<dbReference type="PROSITE" id="PS00535">
    <property type="entry name" value="COMPLEX1_49K"/>
    <property type="match status" value="1"/>
</dbReference>
<dbReference type="Proteomes" id="UP000010077">
    <property type="component" value="Chromosome"/>
</dbReference>
<dbReference type="AlphaFoldDB" id="K7ZCP9"/>
<evidence type="ECO:0000256" key="3">
    <source>
        <dbReference type="ARBA" id="ARBA00022448"/>
    </source>
</evidence>
<comment type="subcellular location">
    <subcellularLocation>
        <location evidence="8">Cell membrane</location>
        <topology evidence="8">Peripheral membrane protein</topology>
        <orientation evidence="8">Cytoplasmic side</orientation>
    </subcellularLocation>
</comment>
<dbReference type="SUPFAM" id="SSF56762">
    <property type="entry name" value="HydB/Nqo4-like"/>
    <property type="match status" value="1"/>
</dbReference>
<dbReference type="GO" id="GO:0051287">
    <property type="term" value="F:NAD binding"/>
    <property type="evidence" value="ECO:0007669"/>
    <property type="project" value="InterPro"/>
</dbReference>
<evidence type="ECO:0000256" key="4">
    <source>
        <dbReference type="ARBA" id="ARBA00022719"/>
    </source>
</evidence>
<evidence type="ECO:0000313" key="11">
    <source>
        <dbReference type="EMBL" id="AFX98791.1"/>
    </source>
</evidence>
<dbReference type="STRING" id="1193729.A1OE_600"/>